<dbReference type="CDD" id="cd00052">
    <property type="entry name" value="EH"/>
    <property type="match status" value="2"/>
</dbReference>
<feature type="region of interest" description="Disordered" evidence="2">
    <location>
        <begin position="53"/>
        <end position="73"/>
    </location>
</feature>
<dbReference type="SMART" id="SM00027">
    <property type="entry name" value="EH"/>
    <property type="match status" value="3"/>
</dbReference>
<dbReference type="PROSITE" id="PS50222">
    <property type="entry name" value="EF_HAND_2"/>
    <property type="match status" value="2"/>
</dbReference>
<feature type="domain" description="EF-hand" evidence="4">
    <location>
        <begin position="516"/>
        <end position="551"/>
    </location>
</feature>
<dbReference type="CDD" id="cd21383">
    <property type="entry name" value="GAT_GGA_Tom1-like"/>
    <property type="match status" value="1"/>
</dbReference>
<dbReference type="InterPro" id="IPR000261">
    <property type="entry name" value="EH_dom"/>
</dbReference>
<name>S8FWB5_FOMSC</name>
<dbReference type="HOGENOM" id="CLU_340998_0_0_1"/>
<dbReference type="SUPFAM" id="SSF89009">
    <property type="entry name" value="GAT-like domain"/>
    <property type="match status" value="1"/>
</dbReference>
<evidence type="ECO:0000256" key="2">
    <source>
        <dbReference type="SAM" id="MobiDB-lite"/>
    </source>
</evidence>
<feature type="domain" description="EF-hand" evidence="4">
    <location>
        <begin position="706"/>
        <end position="741"/>
    </location>
</feature>
<feature type="compositionally biased region" description="Pro residues" evidence="2">
    <location>
        <begin position="610"/>
        <end position="622"/>
    </location>
</feature>
<dbReference type="PANTHER" id="PTHR11216:SF170">
    <property type="entry name" value="DYNAMIN ASSOCIATED PROTEIN 160, ISOFORM D"/>
    <property type="match status" value="1"/>
</dbReference>
<dbReference type="PROSITE" id="PS00018">
    <property type="entry name" value="EF_HAND_1"/>
    <property type="match status" value="1"/>
</dbReference>
<organism evidence="5 6">
    <name type="scientific">Fomitopsis schrenkii</name>
    <name type="common">Brown rot fungus</name>
    <dbReference type="NCBI Taxonomy" id="2126942"/>
    <lineage>
        <taxon>Eukaryota</taxon>
        <taxon>Fungi</taxon>
        <taxon>Dikarya</taxon>
        <taxon>Basidiomycota</taxon>
        <taxon>Agaricomycotina</taxon>
        <taxon>Agaricomycetes</taxon>
        <taxon>Polyporales</taxon>
        <taxon>Fomitopsis</taxon>
    </lineage>
</organism>
<keyword evidence="1" id="KW-0106">Calcium</keyword>
<dbReference type="GO" id="GO:0043130">
    <property type="term" value="F:ubiquitin binding"/>
    <property type="evidence" value="ECO:0007669"/>
    <property type="project" value="InterPro"/>
</dbReference>
<feature type="compositionally biased region" description="Low complexity" evidence="2">
    <location>
        <begin position="623"/>
        <end position="632"/>
    </location>
</feature>
<dbReference type="GO" id="GO:0005509">
    <property type="term" value="F:calcium ion binding"/>
    <property type="evidence" value="ECO:0007669"/>
    <property type="project" value="InterPro"/>
</dbReference>
<dbReference type="GO" id="GO:0035091">
    <property type="term" value="F:phosphatidylinositol binding"/>
    <property type="evidence" value="ECO:0007669"/>
    <property type="project" value="InterPro"/>
</dbReference>
<dbReference type="InterPro" id="IPR004152">
    <property type="entry name" value="GAT_dom"/>
</dbReference>
<dbReference type="AlphaFoldDB" id="S8FWB5"/>
<feature type="region of interest" description="Disordered" evidence="2">
    <location>
        <begin position="603"/>
        <end position="668"/>
    </location>
</feature>
<gene>
    <name evidence="5" type="ORF">FOMPIDRAFT_1057206</name>
</gene>
<dbReference type="GO" id="GO:0016197">
    <property type="term" value="P:endosomal transport"/>
    <property type="evidence" value="ECO:0007669"/>
    <property type="project" value="TreeGrafter"/>
</dbReference>
<evidence type="ECO:0000256" key="1">
    <source>
        <dbReference type="ARBA" id="ARBA00022837"/>
    </source>
</evidence>
<feature type="compositionally biased region" description="Low complexity" evidence="2">
    <location>
        <begin position="785"/>
        <end position="796"/>
    </location>
</feature>
<dbReference type="EMBL" id="KE504123">
    <property type="protein sequence ID" value="EPT05406.1"/>
    <property type="molecule type" value="Genomic_DNA"/>
</dbReference>
<proteinExistence type="predicted"/>
<feature type="region of interest" description="Disordered" evidence="2">
    <location>
        <begin position="747"/>
        <end position="832"/>
    </location>
</feature>
<dbReference type="InParanoid" id="S8FWB5"/>
<dbReference type="PANTHER" id="PTHR11216">
    <property type="entry name" value="EH DOMAIN"/>
    <property type="match status" value="1"/>
</dbReference>
<evidence type="ECO:0000259" key="4">
    <source>
        <dbReference type="PROSITE" id="PS50222"/>
    </source>
</evidence>
<sequence length="832" mass="89047">MPMIIRSLKEFEGAQAELRAVLQLYDGIEQAGSNPTDRERAKNDYAIRLLANNPGRELGGGSHGPTRVPSPLDEGRFRRVSNLAKTARGHADLLRDTVTFSSAEDLRGPLVEEFRTSCLDSQKSVFEHLQWADSEASKSRRRADSSSATRQETLFTDLIATDQALTDALKTHDDALRGVAGARDKRRQEAADPFADPTPGADLGAGLAAARTGKGNAELLMDALAHATREDLTGELIQEFRDSCRTSQKDIVARIPQAGAAAEQSRNFASGSVSTREEKMLEELLGANEAILKALEMYDAIASGKDVPQSSGTYHDASSKQLPPTPDAVTSAFEQQTLADLPPLTAEDKARFTKIFYVNNPKNGVLTGAQARQLMLKSNLPPETLLRIWDLADVSRRGALDLGDFIVALYLIRGCMTGVLKSPPPSLPASLYAQAGSKLLALPMARGPTPGTSRLDTPGPSVTPGLVSPNATGNLDTQSSASAPSHTARIFETLDPERTGRAQAYTVTSFLLKLGLTMEASSQIMDVTDTGRKGYLTLQEFATAMQLVDRKKAGEDISTVVQPTTSSNVQDSPPESPTRMTNVPVPSLRIRQSTLIDMDSELDPTLVPLPRTPVSPGIPSPTSPISRSRAPSTHPLQSQATGSAFPTTPSPQSSPPLGHQRTASQQWDVSPVAKARFDTFFDTLDTGRKGYIEGDVAVPFFAKSKLSDNVMAAIWDLADMNGDGRLNRDEFAVAMHLIRAKLKGKDLPRALPPSLVPPSLRRAQAPPLPPRGASLSNAGTPPRPAATQTADTATQPIVAQSTGTPSIAPPPFSDRAETPPPSYEDVLAGDFS</sequence>
<dbReference type="SMART" id="SM00054">
    <property type="entry name" value="EFh"/>
    <property type="match status" value="3"/>
</dbReference>
<feature type="region of interest" description="Disordered" evidence="2">
    <location>
        <begin position="559"/>
        <end position="585"/>
    </location>
</feature>
<feature type="region of interest" description="Disordered" evidence="2">
    <location>
        <begin position="443"/>
        <end position="487"/>
    </location>
</feature>
<dbReference type="GO" id="GO:0006897">
    <property type="term" value="P:endocytosis"/>
    <property type="evidence" value="ECO:0007669"/>
    <property type="project" value="TreeGrafter"/>
</dbReference>
<dbReference type="Proteomes" id="UP000015241">
    <property type="component" value="Unassembled WGS sequence"/>
</dbReference>
<dbReference type="PROSITE" id="PS50031">
    <property type="entry name" value="EH"/>
    <property type="match status" value="2"/>
</dbReference>
<dbReference type="InterPro" id="IPR038425">
    <property type="entry name" value="GAT_sf"/>
</dbReference>
<protein>
    <submittedName>
        <fullName evidence="5">Uncharacterized protein</fullName>
    </submittedName>
</protein>
<feature type="compositionally biased region" description="Pro residues" evidence="2">
    <location>
        <begin position="807"/>
        <end position="822"/>
    </location>
</feature>
<dbReference type="Pfam" id="PF03127">
    <property type="entry name" value="GAT"/>
    <property type="match status" value="1"/>
</dbReference>
<dbReference type="SUPFAM" id="SSF47473">
    <property type="entry name" value="EF-hand"/>
    <property type="match status" value="3"/>
</dbReference>
<dbReference type="STRING" id="743788.S8FWB5"/>
<evidence type="ECO:0000259" key="3">
    <source>
        <dbReference type="PROSITE" id="PS50031"/>
    </source>
</evidence>
<dbReference type="Gene3D" id="1.10.238.10">
    <property type="entry name" value="EF-hand"/>
    <property type="match status" value="3"/>
</dbReference>
<feature type="compositionally biased region" description="Polar residues" evidence="2">
    <location>
        <begin position="469"/>
        <end position="485"/>
    </location>
</feature>
<keyword evidence="6" id="KW-1185">Reference proteome</keyword>
<accession>S8FWB5</accession>
<dbReference type="InterPro" id="IPR002048">
    <property type="entry name" value="EF_hand_dom"/>
</dbReference>
<feature type="region of interest" description="Disordered" evidence="2">
    <location>
        <begin position="306"/>
        <end position="327"/>
    </location>
</feature>
<feature type="domain" description="EH" evidence="3">
    <location>
        <begin position="348"/>
        <end position="438"/>
    </location>
</feature>
<dbReference type="GO" id="GO:0005737">
    <property type="term" value="C:cytoplasm"/>
    <property type="evidence" value="ECO:0007669"/>
    <property type="project" value="TreeGrafter"/>
</dbReference>
<feature type="compositionally biased region" description="Polar residues" evidence="2">
    <location>
        <begin position="559"/>
        <end position="581"/>
    </location>
</feature>
<reference evidence="5 6" key="1">
    <citation type="journal article" date="2012" name="Science">
        <title>The Paleozoic origin of enzymatic lignin decomposition reconstructed from 31 fungal genomes.</title>
        <authorList>
            <person name="Floudas D."/>
            <person name="Binder M."/>
            <person name="Riley R."/>
            <person name="Barry K."/>
            <person name="Blanchette R.A."/>
            <person name="Henrissat B."/>
            <person name="Martinez A.T."/>
            <person name="Otillar R."/>
            <person name="Spatafora J.W."/>
            <person name="Yadav J.S."/>
            <person name="Aerts A."/>
            <person name="Benoit I."/>
            <person name="Boyd A."/>
            <person name="Carlson A."/>
            <person name="Copeland A."/>
            <person name="Coutinho P.M."/>
            <person name="de Vries R.P."/>
            <person name="Ferreira P."/>
            <person name="Findley K."/>
            <person name="Foster B."/>
            <person name="Gaskell J."/>
            <person name="Glotzer D."/>
            <person name="Gorecki P."/>
            <person name="Heitman J."/>
            <person name="Hesse C."/>
            <person name="Hori C."/>
            <person name="Igarashi K."/>
            <person name="Jurgens J.A."/>
            <person name="Kallen N."/>
            <person name="Kersten P."/>
            <person name="Kohler A."/>
            <person name="Kuees U."/>
            <person name="Kumar T.K.A."/>
            <person name="Kuo A."/>
            <person name="LaButti K."/>
            <person name="Larrondo L.F."/>
            <person name="Lindquist E."/>
            <person name="Ling A."/>
            <person name="Lombard V."/>
            <person name="Lucas S."/>
            <person name="Lundell T."/>
            <person name="Martin R."/>
            <person name="McLaughlin D.J."/>
            <person name="Morgenstern I."/>
            <person name="Morin E."/>
            <person name="Murat C."/>
            <person name="Nagy L.G."/>
            <person name="Nolan M."/>
            <person name="Ohm R.A."/>
            <person name="Patyshakuliyeva A."/>
            <person name="Rokas A."/>
            <person name="Ruiz-Duenas F.J."/>
            <person name="Sabat G."/>
            <person name="Salamov A."/>
            <person name="Samejima M."/>
            <person name="Schmutz J."/>
            <person name="Slot J.C."/>
            <person name="St John F."/>
            <person name="Stenlid J."/>
            <person name="Sun H."/>
            <person name="Sun S."/>
            <person name="Syed K."/>
            <person name="Tsang A."/>
            <person name="Wiebenga A."/>
            <person name="Young D."/>
            <person name="Pisabarro A."/>
            <person name="Eastwood D.C."/>
            <person name="Martin F."/>
            <person name="Cullen D."/>
            <person name="Grigoriev I.V."/>
            <person name="Hibbett D.S."/>
        </authorList>
    </citation>
    <scope>NUCLEOTIDE SEQUENCE</scope>
    <source>
        <strain evidence="6">FP-58527</strain>
    </source>
</reference>
<evidence type="ECO:0000313" key="5">
    <source>
        <dbReference type="EMBL" id="EPT05406.1"/>
    </source>
</evidence>
<feature type="region of interest" description="Disordered" evidence="2">
    <location>
        <begin position="181"/>
        <end position="203"/>
    </location>
</feature>
<dbReference type="GO" id="GO:0005886">
    <property type="term" value="C:plasma membrane"/>
    <property type="evidence" value="ECO:0007669"/>
    <property type="project" value="TreeGrafter"/>
</dbReference>
<evidence type="ECO:0000313" key="6">
    <source>
        <dbReference type="Proteomes" id="UP000015241"/>
    </source>
</evidence>
<feature type="compositionally biased region" description="Polar residues" evidence="2">
    <location>
        <begin position="634"/>
        <end position="645"/>
    </location>
</feature>
<dbReference type="Pfam" id="PF12763">
    <property type="entry name" value="EH"/>
    <property type="match status" value="3"/>
</dbReference>
<dbReference type="InterPro" id="IPR011992">
    <property type="entry name" value="EF-hand-dom_pair"/>
</dbReference>
<dbReference type="OrthoDB" id="524326at2759"/>
<dbReference type="InterPro" id="IPR018247">
    <property type="entry name" value="EF_Hand_1_Ca_BS"/>
</dbReference>
<feature type="compositionally biased region" description="Basic and acidic residues" evidence="2">
    <location>
        <begin position="181"/>
        <end position="190"/>
    </location>
</feature>
<feature type="domain" description="EH" evidence="3">
    <location>
        <begin position="673"/>
        <end position="762"/>
    </location>
</feature>
<dbReference type="Gene3D" id="1.20.58.160">
    <property type="match status" value="1"/>
</dbReference>
<dbReference type="eggNOG" id="KOG0998">
    <property type="taxonomic scope" value="Eukaryota"/>
</dbReference>